<evidence type="ECO:0000313" key="2">
    <source>
        <dbReference type="Proteomes" id="UP001269081"/>
    </source>
</evidence>
<comment type="caution">
    <text evidence="1">The sequence shown here is derived from an EMBL/GenBank/DDBJ whole genome shotgun (WGS) entry which is preliminary data.</text>
</comment>
<accession>A0ABU1YC27</accession>
<gene>
    <name evidence="1" type="ORF">J2W48_003764</name>
</gene>
<sequence length="49" mass="5782">MPNNKLHDKLEHLEKLILRISITEENKDELLNVEESGSVKTYTEMKKEI</sequence>
<dbReference type="EMBL" id="JAVDWQ010000015">
    <property type="protein sequence ID" value="MDR7211807.1"/>
    <property type="molecule type" value="Genomic_DNA"/>
</dbReference>
<protein>
    <submittedName>
        <fullName evidence="1">Uncharacterized protein</fullName>
    </submittedName>
</protein>
<proteinExistence type="predicted"/>
<evidence type="ECO:0000313" key="1">
    <source>
        <dbReference type="EMBL" id="MDR7211807.1"/>
    </source>
</evidence>
<reference evidence="1 2" key="1">
    <citation type="submission" date="2023-07" db="EMBL/GenBank/DDBJ databases">
        <title>Sorghum-associated microbial communities from plants grown in Nebraska, USA.</title>
        <authorList>
            <person name="Schachtman D."/>
        </authorList>
    </citation>
    <scope>NUCLEOTIDE SEQUENCE [LARGE SCALE GENOMIC DNA]</scope>
    <source>
        <strain evidence="1 2">4129</strain>
    </source>
</reference>
<name>A0ABU1YC27_9FLAO</name>
<organism evidence="1 2">
    <name type="scientific">Flavobacterium piscis</name>
    <dbReference type="NCBI Taxonomy" id="1114874"/>
    <lineage>
        <taxon>Bacteria</taxon>
        <taxon>Pseudomonadati</taxon>
        <taxon>Bacteroidota</taxon>
        <taxon>Flavobacteriia</taxon>
        <taxon>Flavobacteriales</taxon>
        <taxon>Flavobacteriaceae</taxon>
        <taxon>Flavobacterium</taxon>
    </lineage>
</organism>
<dbReference type="RefSeq" id="WP_310283178.1">
    <property type="nucleotide sequence ID" value="NZ_JAVDWQ010000015.1"/>
</dbReference>
<dbReference type="Proteomes" id="UP001269081">
    <property type="component" value="Unassembled WGS sequence"/>
</dbReference>
<keyword evidence="2" id="KW-1185">Reference proteome</keyword>